<sequence length="48" mass="5455">MFQRFCSVSLAIILQTIRGGFKYLLCSSIMVFMETEECIMLSGGELEE</sequence>
<evidence type="ECO:0000313" key="1">
    <source>
        <dbReference type="EMBL" id="JAE29820.1"/>
    </source>
</evidence>
<name>A0A0A9GXV1_ARUDO</name>
<reference evidence="1" key="1">
    <citation type="submission" date="2014-09" db="EMBL/GenBank/DDBJ databases">
        <authorList>
            <person name="Magalhaes I.L.F."/>
            <person name="Oliveira U."/>
            <person name="Santos F.R."/>
            <person name="Vidigal T.H.D.A."/>
            <person name="Brescovit A.D."/>
            <person name="Santos A.J."/>
        </authorList>
    </citation>
    <scope>NUCLEOTIDE SEQUENCE</scope>
    <source>
        <tissue evidence="1">Shoot tissue taken approximately 20 cm above the soil surface</tissue>
    </source>
</reference>
<reference evidence="1" key="2">
    <citation type="journal article" date="2015" name="Data Brief">
        <title>Shoot transcriptome of the giant reed, Arundo donax.</title>
        <authorList>
            <person name="Barrero R.A."/>
            <person name="Guerrero F.D."/>
            <person name="Moolhuijzen P."/>
            <person name="Goolsby J.A."/>
            <person name="Tidwell J."/>
            <person name="Bellgard S.E."/>
            <person name="Bellgard M.I."/>
        </authorList>
    </citation>
    <scope>NUCLEOTIDE SEQUENCE</scope>
    <source>
        <tissue evidence="1">Shoot tissue taken approximately 20 cm above the soil surface</tissue>
    </source>
</reference>
<dbReference type="AlphaFoldDB" id="A0A0A9GXV1"/>
<proteinExistence type="predicted"/>
<accession>A0A0A9GXV1</accession>
<protein>
    <submittedName>
        <fullName evidence="1">Uncharacterized protein</fullName>
    </submittedName>
</protein>
<dbReference type="EMBL" id="GBRH01168076">
    <property type="protein sequence ID" value="JAE29820.1"/>
    <property type="molecule type" value="Transcribed_RNA"/>
</dbReference>
<organism evidence="1">
    <name type="scientific">Arundo donax</name>
    <name type="common">Giant reed</name>
    <name type="synonym">Donax arundinaceus</name>
    <dbReference type="NCBI Taxonomy" id="35708"/>
    <lineage>
        <taxon>Eukaryota</taxon>
        <taxon>Viridiplantae</taxon>
        <taxon>Streptophyta</taxon>
        <taxon>Embryophyta</taxon>
        <taxon>Tracheophyta</taxon>
        <taxon>Spermatophyta</taxon>
        <taxon>Magnoliopsida</taxon>
        <taxon>Liliopsida</taxon>
        <taxon>Poales</taxon>
        <taxon>Poaceae</taxon>
        <taxon>PACMAD clade</taxon>
        <taxon>Arundinoideae</taxon>
        <taxon>Arundineae</taxon>
        <taxon>Arundo</taxon>
    </lineage>
</organism>